<dbReference type="SMART" id="SM00028">
    <property type="entry name" value="TPR"/>
    <property type="match status" value="6"/>
</dbReference>
<keyword evidence="5" id="KW-0677">Repeat</keyword>
<evidence type="ECO:0000313" key="13">
    <source>
        <dbReference type="Proteomes" id="UP000319771"/>
    </source>
</evidence>
<evidence type="ECO:0000256" key="11">
    <source>
        <dbReference type="SAM" id="SignalP"/>
    </source>
</evidence>
<keyword evidence="11" id="KW-0732">Signal</keyword>
<dbReference type="EMBL" id="VBPB01000290">
    <property type="protein sequence ID" value="TMQ69679.1"/>
    <property type="molecule type" value="Genomic_DNA"/>
</dbReference>
<dbReference type="GO" id="GO:0005871">
    <property type="term" value="C:kinesin complex"/>
    <property type="evidence" value="ECO:0007669"/>
    <property type="project" value="InterPro"/>
</dbReference>
<feature type="chain" id="PRO_5021792705" evidence="11">
    <location>
        <begin position="30"/>
        <end position="460"/>
    </location>
</feature>
<keyword evidence="7" id="KW-0175">Coiled coil</keyword>
<dbReference type="GO" id="GO:0005737">
    <property type="term" value="C:cytoplasm"/>
    <property type="evidence" value="ECO:0007669"/>
    <property type="project" value="TreeGrafter"/>
</dbReference>
<sequence length="460" mass="48998">MSLPQAAPRTRSFLAILLLAGSVARASLAAGHAPVLHPGETVRLVMPKGAAGRTSLTLTLVAPAGGPVTIETSTLDFDTRLKVFAAGSAAEASPMAEDDNGGIGLNSRLTVECQAGRDYRVVVRPVNDDWGGPVEVSAVTGPAPALDREERQQRVAAYWDAVEAEGQRTGSAILDARVQLGRGSMHYLVGEYPEARRLLEAALKRFSEVLPPNHPTTAFCSTRLATTLMRMGDFAAARTRYERALAIREKALGPDHPEVATSLNNLANLLRATGEFAAARPLYQRALAIREQALGPDHPDVGESLNNLAIVLKDMGDYAAARPLYERALAVRERALGPDHPDVAASLNNLATVLQDLGDYAAARPLYQRALAISEKVRGPDHPDVAAGLTGLANLLTAMAEYAAARPLYERALAIGEKVYGPDRPEVALLAGNLAVVLQDQGDYAAARRSAPTIRTWPRA</sequence>
<dbReference type="PRINTS" id="PR00381">
    <property type="entry name" value="KINESINLIGHT"/>
</dbReference>
<dbReference type="Pfam" id="PF13424">
    <property type="entry name" value="TPR_12"/>
    <property type="match status" value="3"/>
</dbReference>
<feature type="signal peptide" evidence="11">
    <location>
        <begin position="1"/>
        <end position="29"/>
    </location>
</feature>
<evidence type="ECO:0000256" key="6">
    <source>
        <dbReference type="ARBA" id="ARBA00022803"/>
    </source>
</evidence>
<evidence type="ECO:0000256" key="1">
    <source>
        <dbReference type="ARBA" id="ARBA00004245"/>
    </source>
</evidence>
<dbReference type="GO" id="GO:0007018">
    <property type="term" value="P:microtubule-based movement"/>
    <property type="evidence" value="ECO:0007669"/>
    <property type="project" value="TreeGrafter"/>
</dbReference>
<organism evidence="12 13">
    <name type="scientific">Eiseniibacteriota bacterium</name>
    <dbReference type="NCBI Taxonomy" id="2212470"/>
    <lineage>
        <taxon>Bacteria</taxon>
        <taxon>Candidatus Eiseniibacteriota</taxon>
    </lineage>
</organism>
<comment type="subcellular location">
    <subcellularLocation>
        <location evidence="1">Cytoplasm</location>
        <location evidence="1">Cytoskeleton</location>
    </subcellularLocation>
</comment>
<evidence type="ECO:0000313" key="12">
    <source>
        <dbReference type="EMBL" id="TMQ69679.1"/>
    </source>
</evidence>
<dbReference type="InterPro" id="IPR019734">
    <property type="entry name" value="TPR_rpt"/>
</dbReference>
<evidence type="ECO:0000256" key="8">
    <source>
        <dbReference type="ARBA" id="ARBA00023175"/>
    </source>
</evidence>
<dbReference type="PANTHER" id="PTHR45783:SF3">
    <property type="entry name" value="KINESIN LIGHT CHAIN"/>
    <property type="match status" value="1"/>
</dbReference>
<dbReference type="Proteomes" id="UP000319771">
    <property type="component" value="Unassembled WGS sequence"/>
</dbReference>
<evidence type="ECO:0000256" key="10">
    <source>
        <dbReference type="PROSITE-ProRule" id="PRU00339"/>
    </source>
</evidence>
<dbReference type="GO" id="GO:0019894">
    <property type="term" value="F:kinesin binding"/>
    <property type="evidence" value="ECO:0007669"/>
    <property type="project" value="TreeGrafter"/>
</dbReference>
<evidence type="ECO:0000256" key="2">
    <source>
        <dbReference type="ARBA" id="ARBA00009622"/>
    </source>
</evidence>
<evidence type="ECO:0000256" key="4">
    <source>
        <dbReference type="ARBA" id="ARBA00022701"/>
    </source>
</evidence>
<keyword evidence="4" id="KW-0493">Microtubule</keyword>
<dbReference type="Gene3D" id="1.25.40.10">
    <property type="entry name" value="Tetratricopeptide repeat domain"/>
    <property type="match status" value="2"/>
</dbReference>
<comment type="caution">
    <text evidence="12">The sequence shown here is derived from an EMBL/GenBank/DDBJ whole genome shotgun (WGS) entry which is preliminary data.</text>
</comment>
<dbReference type="AlphaFoldDB" id="A0A538U1J9"/>
<dbReference type="InterPro" id="IPR011990">
    <property type="entry name" value="TPR-like_helical_dom_sf"/>
</dbReference>
<gene>
    <name evidence="12" type="ORF">E6K81_14365</name>
</gene>
<keyword evidence="3" id="KW-0963">Cytoplasm</keyword>
<dbReference type="InterPro" id="IPR002151">
    <property type="entry name" value="Kinesin_light"/>
</dbReference>
<evidence type="ECO:0000256" key="3">
    <source>
        <dbReference type="ARBA" id="ARBA00022490"/>
    </source>
</evidence>
<keyword evidence="6 10" id="KW-0802">TPR repeat</keyword>
<evidence type="ECO:0000256" key="5">
    <source>
        <dbReference type="ARBA" id="ARBA00022737"/>
    </source>
</evidence>
<keyword evidence="9" id="KW-0206">Cytoskeleton</keyword>
<protein>
    <submittedName>
        <fullName evidence="12">Tetratricopeptide repeat protein</fullName>
    </submittedName>
</protein>
<feature type="repeat" description="TPR" evidence="10">
    <location>
        <begin position="344"/>
        <end position="377"/>
    </location>
</feature>
<comment type="similarity">
    <text evidence="2">Belongs to the kinesin light chain family.</text>
</comment>
<keyword evidence="8" id="KW-0505">Motor protein</keyword>
<proteinExistence type="inferred from homology"/>
<accession>A0A538U1J9</accession>
<dbReference type="Pfam" id="PF13374">
    <property type="entry name" value="TPR_10"/>
    <property type="match status" value="1"/>
</dbReference>
<dbReference type="SUPFAM" id="SSF48452">
    <property type="entry name" value="TPR-like"/>
    <property type="match status" value="2"/>
</dbReference>
<dbReference type="PANTHER" id="PTHR45783">
    <property type="entry name" value="KINESIN LIGHT CHAIN"/>
    <property type="match status" value="1"/>
</dbReference>
<dbReference type="GO" id="GO:0005874">
    <property type="term" value="C:microtubule"/>
    <property type="evidence" value="ECO:0007669"/>
    <property type="project" value="UniProtKB-KW"/>
</dbReference>
<evidence type="ECO:0000256" key="9">
    <source>
        <dbReference type="ARBA" id="ARBA00023212"/>
    </source>
</evidence>
<evidence type="ECO:0000256" key="7">
    <source>
        <dbReference type="ARBA" id="ARBA00023054"/>
    </source>
</evidence>
<dbReference type="PROSITE" id="PS50005">
    <property type="entry name" value="TPR"/>
    <property type="match status" value="1"/>
</dbReference>
<reference evidence="12 13" key="1">
    <citation type="journal article" date="2019" name="Nat. Microbiol.">
        <title>Mediterranean grassland soil C-N compound turnover is dependent on rainfall and depth, and is mediated by genomically divergent microorganisms.</title>
        <authorList>
            <person name="Diamond S."/>
            <person name="Andeer P.F."/>
            <person name="Li Z."/>
            <person name="Crits-Christoph A."/>
            <person name="Burstein D."/>
            <person name="Anantharaman K."/>
            <person name="Lane K.R."/>
            <person name="Thomas B.C."/>
            <person name="Pan C."/>
            <person name="Northen T.R."/>
            <person name="Banfield J.F."/>
        </authorList>
    </citation>
    <scope>NUCLEOTIDE SEQUENCE [LARGE SCALE GENOMIC DNA]</scope>
    <source>
        <strain evidence="12">WS_11</strain>
    </source>
</reference>
<name>A0A538U1J9_UNCEI</name>